<evidence type="ECO:0000256" key="1">
    <source>
        <dbReference type="ARBA" id="ARBA00022786"/>
    </source>
</evidence>
<keyword evidence="1" id="KW-0833">Ubl conjugation pathway</keyword>
<dbReference type="GO" id="GO:0008582">
    <property type="term" value="P:regulation of synaptic assembly at neuromuscular junction"/>
    <property type="evidence" value="ECO:0007669"/>
    <property type="project" value="TreeGrafter"/>
</dbReference>
<feature type="domain" description="PHR" evidence="4">
    <location>
        <begin position="806"/>
        <end position="954"/>
    </location>
</feature>
<gene>
    <name evidence="5" type="ORF">TCNE_LOCUS12249</name>
</gene>
<dbReference type="EMBL" id="UYWY01021178">
    <property type="protein sequence ID" value="VDM43570.1"/>
    <property type="molecule type" value="Genomic_DNA"/>
</dbReference>
<dbReference type="Pfam" id="PF00415">
    <property type="entry name" value="RCC1"/>
    <property type="match status" value="1"/>
</dbReference>
<dbReference type="InterPro" id="IPR012983">
    <property type="entry name" value="PHR"/>
</dbReference>
<dbReference type="PANTHER" id="PTHR45943">
    <property type="entry name" value="E3 UBIQUITIN-PROTEIN LIGASE MYCBP2"/>
    <property type="match status" value="1"/>
</dbReference>
<dbReference type="Pfam" id="PF08005">
    <property type="entry name" value="PHR"/>
    <property type="match status" value="1"/>
</dbReference>
<dbReference type="InterPro" id="IPR038648">
    <property type="entry name" value="PHR_sf"/>
</dbReference>
<dbReference type="PROSITE" id="PS00626">
    <property type="entry name" value="RCC1_2"/>
    <property type="match status" value="1"/>
</dbReference>
<dbReference type="GO" id="GO:0005634">
    <property type="term" value="C:nucleus"/>
    <property type="evidence" value="ECO:0007669"/>
    <property type="project" value="TreeGrafter"/>
</dbReference>
<proteinExistence type="predicted"/>
<dbReference type="AlphaFoldDB" id="A0A3P7G4D6"/>
<dbReference type="Gene3D" id="2.60.120.820">
    <property type="entry name" value="PHR domain"/>
    <property type="match status" value="1"/>
</dbReference>
<evidence type="ECO:0000256" key="3">
    <source>
        <dbReference type="SAM" id="SignalP"/>
    </source>
</evidence>
<dbReference type="PANTHER" id="PTHR45943:SF1">
    <property type="entry name" value="E3 UBIQUITIN-PROTEIN LIGASE MYCBP2"/>
    <property type="match status" value="1"/>
</dbReference>
<dbReference type="GO" id="GO:0007411">
    <property type="term" value="P:axon guidance"/>
    <property type="evidence" value="ECO:0007669"/>
    <property type="project" value="TreeGrafter"/>
</dbReference>
<evidence type="ECO:0000256" key="2">
    <source>
        <dbReference type="PROSITE-ProRule" id="PRU00235"/>
    </source>
</evidence>
<evidence type="ECO:0000313" key="5">
    <source>
        <dbReference type="EMBL" id="VDM43570.1"/>
    </source>
</evidence>
<dbReference type="GO" id="GO:0061630">
    <property type="term" value="F:ubiquitin protein ligase activity"/>
    <property type="evidence" value="ECO:0007669"/>
    <property type="project" value="TreeGrafter"/>
</dbReference>
<feature type="signal peptide" evidence="3">
    <location>
        <begin position="1"/>
        <end position="16"/>
    </location>
</feature>
<dbReference type="PROSITE" id="PS50012">
    <property type="entry name" value="RCC1_3"/>
    <property type="match status" value="1"/>
</dbReference>
<organism evidence="5">
    <name type="scientific">Toxocara canis</name>
    <name type="common">Canine roundworm</name>
    <dbReference type="NCBI Taxonomy" id="6265"/>
    <lineage>
        <taxon>Eukaryota</taxon>
        <taxon>Metazoa</taxon>
        <taxon>Ecdysozoa</taxon>
        <taxon>Nematoda</taxon>
        <taxon>Chromadorea</taxon>
        <taxon>Rhabditida</taxon>
        <taxon>Spirurina</taxon>
        <taxon>Ascaridomorpha</taxon>
        <taxon>Ascaridoidea</taxon>
        <taxon>Toxocaridae</taxon>
        <taxon>Toxocara</taxon>
    </lineage>
</organism>
<name>A0A3P7G4D6_TOXCA</name>
<reference evidence="5" key="1">
    <citation type="submission" date="2018-11" db="EMBL/GenBank/DDBJ databases">
        <authorList>
            <consortium name="Pathogen Informatics"/>
        </authorList>
    </citation>
    <scope>NUCLEOTIDE SEQUENCE [LARGE SCALE GENOMIC DNA]</scope>
</reference>
<dbReference type="InterPro" id="IPR009091">
    <property type="entry name" value="RCC1/BLIP-II"/>
</dbReference>
<sequence>MCALLLSNLSKRPLFAVICCSVGDWWTHCLSEHSVLSSFDARIPNDISPETPDDRRLTGAIASDGKCLIIHDRFPPFAPICDLLFRFSKGSWLAMCNDSLYLRRRQSSRMWVIDVDTLREIGEIMLHTSAIVGTLITDGYAFYQANIDEQWHFTITPLDDSFTPVTDTKQTQKYRLAELGYIARYFLFTSFIIVYCSSFSAQASDLQMGREIALLLARTGKVYYAGNGARVGLQDTGCSWMELVLPEAIVSLSAGTDTETIVLRSGSGHVWIAGLGPETLGQGSPATGRFQRQEAGSTAAKLRKLQTANRRKCVAVAVSSGCIAYVTDNGKAYVCGRHAMQCHPETGHILGLDNVHLASIALGKTHAAAVTRHGHLYTWGLNNLNQCGRAEVCLISSYTACERSENQAPKKGTVCACGEGETCCLSRNVFSRCGLCRTCGEQNHDEASQSDGDRLGTPQRAMLPPARLVLQKTLPDVKVGPTTEVELSHFIVVIICFDCVQISSVSCGNYHTVVLAADRQVFSFGSNCHGQLGVGHSRRCTGPQKVELPTNVQVVQIAAGANHSILRTADGAVITFGAHRQGQLAREGEDRNWNATPAFVPGYGRAYGMVATWIGASGDTTFIHSQKQIFSSDIISNCQIVSNKDAVLIFPNQVGKEYVAIRRKFNRFYQHSLGPAGLYMSWCLEPKYNLMWAFNAAEMRVQSLCDSVALRSDEVVAFTTSASANNDLIAKEISFLRAPEFTIPVEPESQLSTLQMAINVLCTTYAVTMLGTTLSTEDKRIELDRRASIMAAGNGCGLMNGFARVNRFDGYGGGWGYSAHSVEAIQFRASRDIRLLGIGLFGGRGEYIAKLKLFRLVGAEFDEQSVELIAESDEMLFECAPREKAHLMFPRAVVAKANHWHVICAQVNGPSSDCGASGRANVIAEDGVQFFFRNSRMSNNGTDVNVGQIPELLYVSEANAAPSASVGNRDDGPECTDARFDLFFLYS</sequence>
<dbReference type="GO" id="GO:0005886">
    <property type="term" value="C:plasma membrane"/>
    <property type="evidence" value="ECO:0007669"/>
    <property type="project" value="TreeGrafter"/>
</dbReference>
<accession>A0A3P7G4D6</accession>
<dbReference type="PRINTS" id="PR00633">
    <property type="entry name" value="RCCNDNSATION"/>
</dbReference>
<evidence type="ECO:0000259" key="4">
    <source>
        <dbReference type="Pfam" id="PF08005"/>
    </source>
</evidence>
<feature type="repeat" description="RCC1" evidence="2">
    <location>
        <begin position="519"/>
        <end position="570"/>
    </location>
</feature>
<dbReference type="SUPFAM" id="SSF50985">
    <property type="entry name" value="RCC1/BLIP-II"/>
    <property type="match status" value="1"/>
</dbReference>
<keyword evidence="3" id="KW-0732">Signal</keyword>
<protein>
    <recommendedName>
        <fullName evidence="4">PHR domain-containing protein</fullName>
    </recommendedName>
</protein>
<dbReference type="Gene3D" id="2.130.10.30">
    <property type="entry name" value="Regulator of chromosome condensation 1/beta-lactamase-inhibitor protein II"/>
    <property type="match status" value="2"/>
</dbReference>
<dbReference type="InterPro" id="IPR000408">
    <property type="entry name" value="Reg_chr_condens"/>
</dbReference>
<dbReference type="Pfam" id="PF13540">
    <property type="entry name" value="RCC1_2"/>
    <property type="match status" value="1"/>
</dbReference>
<feature type="chain" id="PRO_5018190274" description="PHR domain-containing protein" evidence="3">
    <location>
        <begin position="17"/>
        <end position="987"/>
    </location>
</feature>